<reference evidence="1 2" key="1">
    <citation type="submission" date="2017-11" db="EMBL/GenBank/DDBJ databases">
        <title>Genomic Encyclopedia of Archaeal and Bacterial Type Strains, Phase II (KMG-II): From Individual Species to Whole Genera.</title>
        <authorList>
            <person name="Goeker M."/>
        </authorList>
    </citation>
    <scope>NUCLEOTIDE SEQUENCE [LARGE SCALE GENOMIC DNA]</scope>
    <source>
        <strain evidence="1 2">DSM 27393</strain>
    </source>
</reference>
<dbReference type="EMBL" id="PGFF01000001">
    <property type="protein sequence ID" value="PJJ72894.1"/>
    <property type="molecule type" value="Genomic_DNA"/>
</dbReference>
<dbReference type="Proteomes" id="UP000228758">
    <property type="component" value="Unassembled WGS sequence"/>
</dbReference>
<gene>
    <name evidence="1" type="ORF">CLV46_2471</name>
</gene>
<evidence type="ECO:0000313" key="2">
    <source>
        <dbReference type="Proteomes" id="UP000228758"/>
    </source>
</evidence>
<proteinExistence type="predicted"/>
<evidence type="ECO:0000313" key="1">
    <source>
        <dbReference type="EMBL" id="PJJ72894.1"/>
    </source>
</evidence>
<name>A0A2M9CLX7_9MICO</name>
<keyword evidence="2" id="KW-1185">Reference proteome</keyword>
<organism evidence="1 2">
    <name type="scientific">Diaminobutyricimonas aerilata</name>
    <dbReference type="NCBI Taxonomy" id="1162967"/>
    <lineage>
        <taxon>Bacteria</taxon>
        <taxon>Bacillati</taxon>
        <taxon>Actinomycetota</taxon>
        <taxon>Actinomycetes</taxon>
        <taxon>Micrococcales</taxon>
        <taxon>Microbacteriaceae</taxon>
        <taxon>Diaminobutyricimonas</taxon>
    </lineage>
</organism>
<dbReference type="AlphaFoldDB" id="A0A2M9CLX7"/>
<accession>A0A2M9CLX7</accession>
<comment type="caution">
    <text evidence="1">The sequence shown here is derived from an EMBL/GenBank/DDBJ whole genome shotgun (WGS) entry which is preliminary data.</text>
</comment>
<protein>
    <submittedName>
        <fullName evidence="1">Uncharacterized protein</fullName>
    </submittedName>
</protein>
<sequence>MVGQEQRRITKASDIGILPFAPNHWRIVDKRSTRGGMDALIGFLTRRGDVYEVARIGQPHVRSYCADPSRVTELLLRPHTFMPPISMPLPDVDRSVVEVDAELDAELEAVSAPALVEAA</sequence>